<evidence type="ECO:0000313" key="4">
    <source>
        <dbReference type="Proteomes" id="UP001139477"/>
    </source>
</evidence>
<dbReference type="AlphaFoldDB" id="A0A9X2FV40"/>
<gene>
    <name evidence="3" type="ORF">NHG85_10910</name>
</gene>
<sequence length="121" mass="13290">MTHDLSSSPAGQAGGPPSARRTAPRGRRPAGPYLQRRGRIYYFRKRCPKVIREKGARNFLCFSLKTEIRVEAMRRATRLLAVINGIEDKVMNDNFEPALTPENGGEKVGHGSGGVSLLRAA</sequence>
<evidence type="ECO:0000256" key="1">
    <source>
        <dbReference type="SAM" id="MobiDB-lite"/>
    </source>
</evidence>
<evidence type="ECO:0000313" key="3">
    <source>
        <dbReference type="EMBL" id="MCP1169026.1"/>
    </source>
</evidence>
<dbReference type="Proteomes" id="UP001139477">
    <property type="component" value="Unassembled WGS sequence"/>
</dbReference>
<feature type="compositionally biased region" description="Polar residues" evidence="1">
    <location>
        <begin position="1"/>
        <end position="10"/>
    </location>
</feature>
<protein>
    <recommendedName>
        <fullName evidence="2">DUF6538 domain-containing protein</fullName>
    </recommendedName>
</protein>
<proteinExistence type="predicted"/>
<dbReference type="RefSeq" id="WP_253332309.1">
    <property type="nucleotide sequence ID" value="NZ_JAMYXC010000161.1"/>
</dbReference>
<dbReference type="InterPro" id="IPR046668">
    <property type="entry name" value="DUF6538"/>
</dbReference>
<feature type="domain" description="DUF6538" evidence="2">
    <location>
        <begin position="33"/>
        <end position="82"/>
    </location>
</feature>
<evidence type="ECO:0000259" key="2">
    <source>
        <dbReference type="Pfam" id="PF20172"/>
    </source>
</evidence>
<reference evidence="3" key="1">
    <citation type="submission" date="2022-06" db="EMBL/GenBank/DDBJ databases">
        <title>Limimaricola sediminis sp. nov., isolated from an intertidal sediment.</title>
        <authorList>
            <person name="Shao X."/>
        </authorList>
    </citation>
    <scope>NUCLEOTIDE SEQUENCE</scope>
    <source>
        <strain evidence="3">ASW11-118</strain>
    </source>
</reference>
<dbReference type="EMBL" id="JAMYXC010000161">
    <property type="protein sequence ID" value="MCP1169026.1"/>
    <property type="molecule type" value="Genomic_DNA"/>
</dbReference>
<accession>A0A9X2FV40</accession>
<keyword evidence="4" id="KW-1185">Reference proteome</keyword>
<feature type="region of interest" description="Disordered" evidence="1">
    <location>
        <begin position="98"/>
        <end position="121"/>
    </location>
</feature>
<dbReference type="Pfam" id="PF20172">
    <property type="entry name" value="DUF6538"/>
    <property type="match status" value="1"/>
</dbReference>
<name>A0A9X2FV40_9RHOB</name>
<organism evidence="3 4">
    <name type="scientific">Limimaricola litoreus</name>
    <dbReference type="NCBI Taxonomy" id="2955316"/>
    <lineage>
        <taxon>Bacteria</taxon>
        <taxon>Pseudomonadati</taxon>
        <taxon>Pseudomonadota</taxon>
        <taxon>Alphaproteobacteria</taxon>
        <taxon>Rhodobacterales</taxon>
        <taxon>Paracoccaceae</taxon>
        <taxon>Limimaricola</taxon>
    </lineage>
</organism>
<feature type="region of interest" description="Disordered" evidence="1">
    <location>
        <begin position="1"/>
        <end position="33"/>
    </location>
</feature>
<comment type="caution">
    <text evidence="3">The sequence shown here is derived from an EMBL/GenBank/DDBJ whole genome shotgun (WGS) entry which is preliminary data.</text>
</comment>